<sequence length="243" mass="25444">MQRVPVPTAGVHPVLPRAGAPATPGAAPGGGGLQAADSGGTVPPARRLAVQRLAAPKPSSANGATRERPQGVAARPQAVPGTPTGHAGRAPVQQHAGPTVAGGNVPASVQRSALPAAAVLPVQRFPATPPLPPVSRTTPAPAPPRASRTVQRAPEPTTHRAHETQKMQKTPRTHKEHTAQKRVTAPPASTSTPIAGGVFDPRSLTEFQLDELTHRLIGRITRQLRTELRLDRERVGRLRDPRQ</sequence>
<organism evidence="2">
    <name type="scientific">Streptomyces sp. R33</name>
    <dbReference type="NCBI Taxonomy" id="3238629"/>
    <lineage>
        <taxon>Bacteria</taxon>
        <taxon>Bacillati</taxon>
        <taxon>Actinomycetota</taxon>
        <taxon>Actinomycetes</taxon>
        <taxon>Kitasatosporales</taxon>
        <taxon>Streptomycetaceae</taxon>
        <taxon>Streptomyces</taxon>
    </lineage>
</organism>
<feature type="region of interest" description="Disordered" evidence="1">
    <location>
        <begin position="1"/>
        <end position="107"/>
    </location>
</feature>
<name>A0AB39XVE9_9ACTN</name>
<dbReference type="EMBL" id="CP165727">
    <property type="protein sequence ID" value="XDV61858.1"/>
    <property type="molecule type" value="Genomic_DNA"/>
</dbReference>
<feature type="compositionally biased region" description="Basic and acidic residues" evidence="1">
    <location>
        <begin position="157"/>
        <end position="166"/>
    </location>
</feature>
<evidence type="ECO:0000256" key="1">
    <source>
        <dbReference type="SAM" id="MobiDB-lite"/>
    </source>
</evidence>
<accession>A0AB39XVE9</accession>
<evidence type="ECO:0008006" key="3">
    <source>
        <dbReference type="Google" id="ProtNLM"/>
    </source>
</evidence>
<evidence type="ECO:0000313" key="2">
    <source>
        <dbReference type="EMBL" id="XDV61858.1"/>
    </source>
</evidence>
<protein>
    <recommendedName>
        <fullName evidence="3">Extensin</fullName>
    </recommendedName>
</protein>
<dbReference type="RefSeq" id="WP_369776600.1">
    <property type="nucleotide sequence ID" value="NZ_CP165727.1"/>
</dbReference>
<dbReference type="AlphaFoldDB" id="A0AB39XVE9"/>
<feature type="compositionally biased region" description="Low complexity" evidence="1">
    <location>
        <begin position="134"/>
        <end position="150"/>
    </location>
</feature>
<reference evidence="2" key="1">
    <citation type="submission" date="2024-08" db="EMBL/GenBank/DDBJ databases">
        <authorList>
            <person name="Yu S.T."/>
        </authorList>
    </citation>
    <scope>NUCLEOTIDE SEQUENCE</scope>
    <source>
        <strain evidence="2">R33</strain>
    </source>
</reference>
<proteinExistence type="predicted"/>
<feature type="region of interest" description="Disordered" evidence="1">
    <location>
        <begin position="124"/>
        <end position="199"/>
    </location>
</feature>
<gene>
    <name evidence="2" type="ORF">AB5J51_02350</name>
</gene>
<feature type="compositionally biased region" description="Low complexity" evidence="1">
    <location>
        <begin position="16"/>
        <end position="26"/>
    </location>
</feature>